<evidence type="ECO:0000313" key="2">
    <source>
        <dbReference type="EMBL" id="MDW4574258.1"/>
    </source>
</evidence>
<evidence type="ECO:0008006" key="4">
    <source>
        <dbReference type="Google" id="ProtNLM"/>
    </source>
</evidence>
<proteinExistence type="predicted"/>
<organism evidence="2 3">
    <name type="scientific">Microbacterium arthrosphaerae</name>
    <dbReference type="NCBI Taxonomy" id="792652"/>
    <lineage>
        <taxon>Bacteria</taxon>
        <taxon>Bacillati</taxon>
        <taxon>Actinomycetota</taxon>
        <taxon>Actinomycetes</taxon>
        <taxon>Micrococcales</taxon>
        <taxon>Microbacteriaceae</taxon>
        <taxon>Microbacterium</taxon>
    </lineage>
</organism>
<name>A0ABU4H4I9_9MICO</name>
<evidence type="ECO:0000256" key="1">
    <source>
        <dbReference type="SAM" id="Phobius"/>
    </source>
</evidence>
<keyword evidence="1" id="KW-0472">Membrane</keyword>
<protein>
    <recommendedName>
        <fullName evidence="4">DUF3566 domain-containing protein</fullName>
    </recommendedName>
</protein>
<feature type="transmembrane region" description="Helical" evidence="1">
    <location>
        <begin position="20"/>
        <end position="53"/>
    </location>
</feature>
<keyword evidence="1" id="KW-1133">Transmembrane helix</keyword>
<keyword evidence="3" id="KW-1185">Reference proteome</keyword>
<evidence type="ECO:0000313" key="3">
    <source>
        <dbReference type="Proteomes" id="UP001283109"/>
    </source>
</evidence>
<gene>
    <name evidence="2" type="ORF">R8Z58_15870</name>
</gene>
<feature type="transmembrane region" description="Helical" evidence="1">
    <location>
        <begin position="73"/>
        <end position="98"/>
    </location>
</feature>
<sequence>MNRKSKVSLRELRRRGRKEYLTTSAVVVSIVVGLIGIALVILSVYLLLSSMAYLIGGGDPFVTVGGSRRTPLWLAIMGTVVGIAGGGSLALTCGGYLYRCATGQVIRLSPEELKKHRQRLAERERRLRAGG</sequence>
<comment type="caution">
    <text evidence="2">The sequence shown here is derived from an EMBL/GenBank/DDBJ whole genome shotgun (WGS) entry which is preliminary data.</text>
</comment>
<dbReference type="EMBL" id="JAWQEV010000005">
    <property type="protein sequence ID" value="MDW4574258.1"/>
    <property type="molecule type" value="Genomic_DNA"/>
</dbReference>
<reference evidence="2 3" key="1">
    <citation type="submission" date="2023-11" db="EMBL/GenBank/DDBJ databases">
        <title>Draft genome sequence of Microbacterium arthrosphaerae JCM 30492.</title>
        <authorList>
            <person name="Zhang G."/>
            <person name="Ding Y."/>
        </authorList>
    </citation>
    <scope>NUCLEOTIDE SEQUENCE [LARGE SCALE GENOMIC DNA]</scope>
    <source>
        <strain evidence="2 3">JCM 30492</strain>
    </source>
</reference>
<dbReference type="Proteomes" id="UP001283109">
    <property type="component" value="Unassembled WGS sequence"/>
</dbReference>
<accession>A0ABU4H4I9</accession>
<dbReference type="RefSeq" id="WP_318354748.1">
    <property type="nucleotide sequence ID" value="NZ_JAWQEV010000005.1"/>
</dbReference>
<keyword evidence="1" id="KW-0812">Transmembrane</keyword>